<proteinExistence type="predicted"/>
<protein>
    <submittedName>
        <fullName evidence="1">Uncharacterized protein</fullName>
    </submittedName>
</protein>
<name>A0AAV7SW59_PLEWA</name>
<dbReference type="AlphaFoldDB" id="A0AAV7SW59"/>
<evidence type="ECO:0000313" key="2">
    <source>
        <dbReference type="Proteomes" id="UP001066276"/>
    </source>
</evidence>
<sequence length="166" mass="17839">MVVTFKLPVGEQSLRLPSPPLRVTSVRASGGLYWPMLGVLSFAPSFRPPLNAVGGRAVCEQSWLLDPQLYRCCAVTEQNESEGLVGPMPPDRSATQIKLLRLWPAMLQVSRRSAVQKEPKGLGGLVGPMNGGRAASAAWERLNEAGGRPTIKPPGCSAAQIQLLRL</sequence>
<keyword evidence="2" id="KW-1185">Reference proteome</keyword>
<organism evidence="1 2">
    <name type="scientific">Pleurodeles waltl</name>
    <name type="common">Iberian ribbed newt</name>
    <dbReference type="NCBI Taxonomy" id="8319"/>
    <lineage>
        <taxon>Eukaryota</taxon>
        <taxon>Metazoa</taxon>
        <taxon>Chordata</taxon>
        <taxon>Craniata</taxon>
        <taxon>Vertebrata</taxon>
        <taxon>Euteleostomi</taxon>
        <taxon>Amphibia</taxon>
        <taxon>Batrachia</taxon>
        <taxon>Caudata</taxon>
        <taxon>Salamandroidea</taxon>
        <taxon>Salamandridae</taxon>
        <taxon>Pleurodelinae</taxon>
        <taxon>Pleurodeles</taxon>
    </lineage>
</organism>
<dbReference type="Proteomes" id="UP001066276">
    <property type="component" value="Chromosome 4_1"/>
</dbReference>
<evidence type="ECO:0000313" key="1">
    <source>
        <dbReference type="EMBL" id="KAJ1168189.1"/>
    </source>
</evidence>
<accession>A0AAV7SW59</accession>
<reference evidence="1" key="1">
    <citation type="journal article" date="2022" name="bioRxiv">
        <title>Sequencing and chromosome-scale assembly of the giantPleurodeles waltlgenome.</title>
        <authorList>
            <person name="Brown T."/>
            <person name="Elewa A."/>
            <person name="Iarovenko S."/>
            <person name="Subramanian E."/>
            <person name="Araus A.J."/>
            <person name="Petzold A."/>
            <person name="Susuki M."/>
            <person name="Suzuki K.-i.T."/>
            <person name="Hayashi T."/>
            <person name="Toyoda A."/>
            <person name="Oliveira C."/>
            <person name="Osipova E."/>
            <person name="Leigh N.D."/>
            <person name="Simon A."/>
            <person name="Yun M.H."/>
        </authorList>
    </citation>
    <scope>NUCLEOTIDE SEQUENCE</scope>
    <source>
        <strain evidence="1">20211129_DDA</strain>
        <tissue evidence="1">Liver</tissue>
    </source>
</reference>
<dbReference type="EMBL" id="JANPWB010000007">
    <property type="protein sequence ID" value="KAJ1168189.1"/>
    <property type="molecule type" value="Genomic_DNA"/>
</dbReference>
<gene>
    <name evidence="1" type="ORF">NDU88_000138</name>
</gene>
<comment type="caution">
    <text evidence="1">The sequence shown here is derived from an EMBL/GenBank/DDBJ whole genome shotgun (WGS) entry which is preliminary data.</text>
</comment>